<feature type="region of interest" description="Disordered" evidence="9">
    <location>
        <begin position="278"/>
        <end position="327"/>
    </location>
</feature>
<feature type="non-terminal residue" evidence="12">
    <location>
        <position position="1"/>
    </location>
</feature>
<gene>
    <name evidence="12" type="ORF">C3L33_10485</name>
</gene>
<evidence type="ECO:0000313" key="13">
    <source>
        <dbReference type="Proteomes" id="UP000428333"/>
    </source>
</evidence>
<name>A0A6A4LGV8_9ERIC</name>
<sequence>MQLLFYGLSAENGFLKYFVSFFAAINNLYIALGNPPIPGWVSTGGDPCGGAWQGVECNNTNINSITLNGANLGGELGDNLGSFSSIRTISLENNHIGGSIPSNLPVTMQNLYVLPYHNQFTGSIPSSLSTLIELSAMSLNANQLTGEIPDAFEGLIGLINLRLQNNQLSGTLDVLQDLPLRDLNVENNLFNGPIPEQGLSVTSAFRGRLMHGLEFAVSVHCHSNLAKIAREIERVLAYLVGVDSALSKVTRVVNNIYLHMVKVYDLLMDGNPFNTIAPLPSPTSPTTSGPTPPVAGAPSSSGSQSSGQTHGKKADGPSASEASNSTSAKKYLTTGRIVGISIASALLFVILALALLLFMPRCLRGRRDADRISKLHEVAPYMNIRDNPVDGGSLVQPSNEIEKVPKVQVLKPKEDHQPGPRRTSLIPKPWNESEPNVQRNSGIPKRNNHAIDMSRFDIDSLRPPPPPPPTLPPPPPPPPQFDKVIVNPIAPATETTERPSTQTPLPQIAVKSYTIASLQQYTNSFSQENFIGSGMLGNVYRAELPDGKLLAVKKLDKRASSQQKDAEFLDLVNHIDQIRHANVVELMGYCAEHGQRLLIYEYCSNGTLQDALHSDDGFKNQLTWNTRIRMALGAARALENFKSANVLLDDELSVHVSDCGLAPLISSGSVSQVELLLSNDGAVVSYSSLLKVTRSRAEQFLVRWAIPQLHDIDALSRMVDPSLKGEYPAKSLSHFADIISRCVQHEPEYRPPMSEVVHDLLEMIRRESPPSFDVSEFLA</sequence>
<dbReference type="InterPro" id="IPR046959">
    <property type="entry name" value="PRK1-6/SRF4-like"/>
</dbReference>
<dbReference type="FunFam" id="3.80.10.10:FF:000062">
    <property type="entry name" value="protein STRUBBELIG-RECEPTOR FAMILY 3"/>
    <property type="match status" value="1"/>
</dbReference>
<keyword evidence="7 10" id="KW-0472">Membrane</keyword>
<evidence type="ECO:0000256" key="10">
    <source>
        <dbReference type="SAM" id="Phobius"/>
    </source>
</evidence>
<evidence type="ECO:0000256" key="5">
    <source>
        <dbReference type="ARBA" id="ARBA00022737"/>
    </source>
</evidence>
<comment type="subcellular location">
    <subcellularLocation>
        <location evidence="1">Membrane</location>
    </subcellularLocation>
</comment>
<accession>A0A6A4LGV8</accession>
<dbReference type="GO" id="GO:0005524">
    <property type="term" value="F:ATP binding"/>
    <property type="evidence" value="ECO:0007669"/>
    <property type="project" value="InterPro"/>
</dbReference>
<dbReference type="PROSITE" id="PS50011">
    <property type="entry name" value="PROTEIN_KINASE_DOM"/>
    <property type="match status" value="1"/>
</dbReference>
<dbReference type="AlphaFoldDB" id="A0A6A4LGV8"/>
<dbReference type="GO" id="GO:0016020">
    <property type="term" value="C:membrane"/>
    <property type="evidence" value="ECO:0007669"/>
    <property type="project" value="UniProtKB-SubCell"/>
</dbReference>
<evidence type="ECO:0000313" key="12">
    <source>
        <dbReference type="EMBL" id="KAE9457610.1"/>
    </source>
</evidence>
<dbReference type="EMBL" id="QEFC01001470">
    <property type="protein sequence ID" value="KAE9457610.1"/>
    <property type="molecule type" value="Genomic_DNA"/>
</dbReference>
<dbReference type="Pfam" id="PF07714">
    <property type="entry name" value="PK_Tyr_Ser-Thr"/>
    <property type="match status" value="1"/>
</dbReference>
<evidence type="ECO:0000256" key="4">
    <source>
        <dbReference type="ARBA" id="ARBA00022729"/>
    </source>
</evidence>
<keyword evidence="3 10" id="KW-0812">Transmembrane</keyword>
<dbReference type="Gene3D" id="1.10.510.10">
    <property type="entry name" value="Transferase(Phosphotransferase) domain 1"/>
    <property type="match status" value="2"/>
</dbReference>
<evidence type="ECO:0000256" key="8">
    <source>
        <dbReference type="ARBA" id="ARBA00023170"/>
    </source>
</evidence>
<evidence type="ECO:0000256" key="3">
    <source>
        <dbReference type="ARBA" id="ARBA00022692"/>
    </source>
</evidence>
<keyword evidence="5" id="KW-0677">Repeat</keyword>
<evidence type="ECO:0000259" key="11">
    <source>
        <dbReference type="PROSITE" id="PS50011"/>
    </source>
</evidence>
<evidence type="ECO:0000256" key="9">
    <source>
        <dbReference type="SAM" id="MobiDB-lite"/>
    </source>
</evidence>
<feature type="region of interest" description="Disordered" evidence="9">
    <location>
        <begin position="411"/>
        <end position="484"/>
    </location>
</feature>
<comment type="caution">
    <text evidence="12">The sequence shown here is derived from an EMBL/GenBank/DDBJ whole genome shotgun (WGS) entry which is preliminary data.</text>
</comment>
<feature type="transmembrane region" description="Helical" evidence="10">
    <location>
        <begin position="337"/>
        <end position="358"/>
    </location>
</feature>
<dbReference type="InterPro" id="IPR032675">
    <property type="entry name" value="LRR_dom_sf"/>
</dbReference>
<dbReference type="InterPro" id="IPR011009">
    <property type="entry name" value="Kinase-like_dom_sf"/>
</dbReference>
<feature type="compositionally biased region" description="Pro residues" evidence="9">
    <location>
        <begin position="462"/>
        <end position="480"/>
    </location>
</feature>
<evidence type="ECO:0000256" key="7">
    <source>
        <dbReference type="ARBA" id="ARBA00023136"/>
    </source>
</evidence>
<dbReference type="Gene3D" id="3.80.10.10">
    <property type="entry name" value="Ribonuclease Inhibitor"/>
    <property type="match status" value="1"/>
</dbReference>
<dbReference type="OrthoDB" id="676979at2759"/>
<keyword evidence="13" id="KW-1185">Reference proteome</keyword>
<dbReference type="FunFam" id="3.30.200.20:FF:000125">
    <property type="entry name" value="Protein STRUBBELIG-RECEPTOR FAMILY 8"/>
    <property type="match status" value="1"/>
</dbReference>
<keyword evidence="4" id="KW-0732">Signal</keyword>
<protein>
    <recommendedName>
        <fullName evidence="11">Protein kinase domain-containing protein</fullName>
    </recommendedName>
</protein>
<feature type="domain" description="Protein kinase" evidence="11">
    <location>
        <begin position="525"/>
        <end position="761"/>
    </location>
</feature>
<feature type="compositionally biased region" description="Low complexity" evidence="9">
    <location>
        <begin position="296"/>
        <end position="309"/>
    </location>
</feature>
<dbReference type="InterPro" id="IPR000719">
    <property type="entry name" value="Prot_kinase_dom"/>
</dbReference>
<dbReference type="SUPFAM" id="SSF52058">
    <property type="entry name" value="L domain-like"/>
    <property type="match status" value="1"/>
</dbReference>
<keyword evidence="8" id="KW-0675">Receptor</keyword>
<dbReference type="PANTHER" id="PTHR48007">
    <property type="entry name" value="LEUCINE-RICH REPEAT RECEPTOR-LIKE PROTEIN KINASE PXC1"/>
    <property type="match status" value="1"/>
</dbReference>
<keyword evidence="6 10" id="KW-1133">Transmembrane helix</keyword>
<dbReference type="GO" id="GO:0004672">
    <property type="term" value="F:protein kinase activity"/>
    <property type="evidence" value="ECO:0007669"/>
    <property type="project" value="InterPro"/>
</dbReference>
<organism evidence="12 13">
    <name type="scientific">Rhododendron williamsianum</name>
    <dbReference type="NCBI Taxonomy" id="262921"/>
    <lineage>
        <taxon>Eukaryota</taxon>
        <taxon>Viridiplantae</taxon>
        <taxon>Streptophyta</taxon>
        <taxon>Embryophyta</taxon>
        <taxon>Tracheophyta</taxon>
        <taxon>Spermatophyta</taxon>
        <taxon>Magnoliopsida</taxon>
        <taxon>eudicotyledons</taxon>
        <taxon>Gunneridae</taxon>
        <taxon>Pentapetalae</taxon>
        <taxon>asterids</taxon>
        <taxon>Ericales</taxon>
        <taxon>Ericaceae</taxon>
        <taxon>Ericoideae</taxon>
        <taxon>Rhodoreae</taxon>
        <taxon>Rhododendron</taxon>
    </lineage>
</organism>
<dbReference type="PANTHER" id="PTHR48007:SF58">
    <property type="entry name" value="PROTEIN KINASE DOMAIN-CONTAINING PROTEIN"/>
    <property type="match status" value="1"/>
</dbReference>
<dbReference type="SUPFAM" id="SSF56112">
    <property type="entry name" value="Protein kinase-like (PK-like)"/>
    <property type="match status" value="1"/>
</dbReference>
<dbReference type="Gene3D" id="3.30.200.20">
    <property type="entry name" value="Phosphorylase Kinase, domain 1"/>
    <property type="match status" value="1"/>
</dbReference>
<dbReference type="Proteomes" id="UP000428333">
    <property type="component" value="Linkage Group LG06"/>
</dbReference>
<evidence type="ECO:0000256" key="6">
    <source>
        <dbReference type="ARBA" id="ARBA00022989"/>
    </source>
</evidence>
<reference evidence="12 13" key="1">
    <citation type="journal article" date="2019" name="Genome Biol. Evol.">
        <title>The Rhododendron genome and chromosomal organization provide insight into shared whole-genome duplications across the heath family (Ericaceae).</title>
        <authorList>
            <person name="Soza V.L."/>
            <person name="Lindsley D."/>
            <person name="Waalkes A."/>
            <person name="Ramage E."/>
            <person name="Patwardhan R.P."/>
            <person name="Burton J.N."/>
            <person name="Adey A."/>
            <person name="Kumar A."/>
            <person name="Qiu R."/>
            <person name="Shendure J."/>
            <person name="Hall B."/>
        </authorList>
    </citation>
    <scope>NUCLEOTIDE SEQUENCE [LARGE SCALE GENOMIC DNA]</scope>
    <source>
        <strain evidence="12">RSF 1966-606</strain>
    </source>
</reference>
<proteinExistence type="predicted"/>
<keyword evidence="2" id="KW-0433">Leucine-rich repeat</keyword>
<evidence type="ECO:0000256" key="2">
    <source>
        <dbReference type="ARBA" id="ARBA00022614"/>
    </source>
</evidence>
<dbReference type="InterPro" id="IPR001245">
    <property type="entry name" value="Ser-Thr/Tyr_kinase_cat_dom"/>
</dbReference>
<evidence type="ECO:0000256" key="1">
    <source>
        <dbReference type="ARBA" id="ARBA00004370"/>
    </source>
</evidence>